<comment type="similarity">
    <text evidence="1">Belongs to the AB hydrolase superfamily. AB hydrolase 2 family.</text>
</comment>
<evidence type="ECO:0000256" key="2">
    <source>
        <dbReference type="ARBA" id="ARBA00022801"/>
    </source>
</evidence>
<accession>A0A135NYA7</accession>
<evidence type="ECO:0000313" key="5">
    <source>
        <dbReference type="Proteomes" id="UP000070498"/>
    </source>
</evidence>
<dbReference type="Proteomes" id="UP000070498">
    <property type="component" value="Unassembled WGS sequence"/>
</dbReference>
<proteinExistence type="inferred from homology"/>
<dbReference type="InterPro" id="IPR050565">
    <property type="entry name" value="LYPA1-2/EST-like"/>
</dbReference>
<feature type="domain" description="Phospholipase/carboxylesterase/thioesterase" evidence="3">
    <location>
        <begin position="3"/>
        <end position="195"/>
    </location>
</feature>
<dbReference type="InterPro" id="IPR029058">
    <property type="entry name" value="AB_hydrolase_fold"/>
</dbReference>
<dbReference type="GO" id="GO:0016787">
    <property type="term" value="F:hydrolase activity"/>
    <property type="evidence" value="ECO:0007669"/>
    <property type="project" value="UniProtKB-KW"/>
</dbReference>
<keyword evidence="5" id="KW-1185">Reference proteome</keyword>
<organism evidence="4 5">
    <name type="scientific">Agrobacterium bohemicum</name>
    <dbReference type="NCBI Taxonomy" id="2052828"/>
    <lineage>
        <taxon>Bacteria</taxon>
        <taxon>Pseudomonadati</taxon>
        <taxon>Pseudomonadota</taxon>
        <taxon>Alphaproteobacteria</taxon>
        <taxon>Hyphomicrobiales</taxon>
        <taxon>Rhizobiaceae</taxon>
        <taxon>Rhizobium/Agrobacterium group</taxon>
        <taxon>Agrobacterium</taxon>
    </lineage>
</organism>
<keyword evidence="2" id="KW-0378">Hydrolase</keyword>
<comment type="caution">
    <text evidence="4">The sequence shown here is derived from an EMBL/GenBank/DDBJ whole genome shotgun (WGS) entry which is preliminary data.</text>
</comment>
<evidence type="ECO:0000256" key="1">
    <source>
        <dbReference type="ARBA" id="ARBA00006499"/>
    </source>
</evidence>
<dbReference type="SUPFAM" id="SSF53474">
    <property type="entry name" value="alpha/beta-Hydrolases"/>
    <property type="match status" value="1"/>
</dbReference>
<dbReference type="AlphaFoldDB" id="A0A135NYA7"/>
<dbReference type="Pfam" id="PF02230">
    <property type="entry name" value="Abhydrolase_2"/>
    <property type="match status" value="1"/>
</dbReference>
<dbReference type="InterPro" id="IPR003140">
    <property type="entry name" value="PLipase/COase/thioEstase"/>
</dbReference>
<dbReference type="PANTHER" id="PTHR10655">
    <property type="entry name" value="LYSOPHOSPHOLIPASE-RELATED"/>
    <property type="match status" value="1"/>
</dbReference>
<evidence type="ECO:0000259" key="3">
    <source>
        <dbReference type="Pfam" id="PF02230"/>
    </source>
</evidence>
<dbReference type="EMBL" id="LNUW01000038">
    <property type="protein sequence ID" value="KXG84163.1"/>
    <property type="molecule type" value="Genomic_DNA"/>
</dbReference>
<dbReference type="Gene3D" id="3.40.50.1820">
    <property type="entry name" value="alpha/beta hydrolase"/>
    <property type="match status" value="1"/>
</dbReference>
<protein>
    <submittedName>
        <fullName evidence="4">Phospholipase</fullName>
    </submittedName>
</protein>
<dbReference type="RefSeq" id="WP_067650287.1">
    <property type="nucleotide sequence ID" value="NZ_KQ961030.1"/>
</dbReference>
<name>A0A135NYA7_9HYPH</name>
<dbReference type="STRING" id="2052828.ATO67_14280"/>
<gene>
    <name evidence="4" type="ORF">ATO67_14280</name>
</gene>
<reference evidence="4 5" key="1">
    <citation type="submission" date="2015-11" db="EMBL/GenBank/DDBJ databases">
        <title>Draft genome sequence of Agrobacterium sp. R89-1.</title>
        <authorList>
            <person name="Zahradnik J."/>
            <person name="Kyslikova E."/>
            <person name="Palyzova A."/>
            <person name="Kyslik P."/>
        </authorList>
    </citation>
    <scope>NUCLEOTIDE SEQUENCE [LARGE SCALE GENOMIC DNA]</scope>
    <source>
        <strain evidence="4 5">R89-1</strain>
    </source>
</reference>
<evidence type="ECO:0000313" key="4">
    <source>
        <dbReference type="EMBL" id="KXG84163.1"/>
    </source>
</evidence>
<dbReference type="OrthoDB" id="9801763at2"/>
<dbReference type="PANTHER" id="PTHR10655:SF17">
    <property type="entry name" value="LYSOPHOSPHOLIPASE-LIKE PROTEIN 1"/>
    <property type="match status" value="1"/>
</dbReference>
<sequence length="199" mass="20983">MSASHLIIFLHGIGASGQQLKPLASSWNGRLPTAVFATPDAPYRNGYGGHQWFKVDGMQLDPGRIRAAREGFDRKIRDVITQKGFGDRVHDVAFVGVSQGAIMALDGVSSGRWSIGAVVAFSGLLPPISILPESNRTPVLLIHGANDRTIPSVASTTAAGQLRAAGFSVELEIEPGVGHTISMSGADTAARFLQNALAR</sequence>